<dbReference type="Proteomes" id="UP000440578">
    <property type="component" value="Unassembled WGS sequence"/>
</dbReference>
<dbReference type="InterPro" id="IPR019141">
    <property type="entry name" value="DUF2045"/>
</dbReference>
<protein>
    <submittedName>
        <fullName evidence="2">Uncharacterized protein</fullName>
    </submittedName>
</protein>
<reference evidence="2 3" key="1">
    <citation type="submission" date="2019-07" db="EMBL/GenBank/DDBJ databases">
        <title>Draft genome assembly of a fouling barnacle, Amphibalanus amphitrite (Darwin, 1854): The first reference genome for Thecostraca.</title>
        <authorList>
            <person name="Kim W."/>
        </authorList>
    </citation>
    <scope>NUCLEOTIDE SEQUENCE [LARGE SCALE GENOMIC DNA]</scope>
    <source>
        <strain evidence="2">SNU_AA5</strain>
        <tissue evidence="2">Soma without cirri and trophi</tissue>
    </source>
</reference>
<evidence type="ECO:0000256" key="1">
    <source>
        <dbReference type="SAM" id="MobiDB-lite"/>
    </source>
</evidence>
<dbReference type="AlphaFoldDB" id="A0A6A4X704"/>
<evidence type="ECO:0000313" key="2">
    <source>
        <dbReference type="EMBL" id="KAF0311794.1"/>
    </source>
</evidence>
<name>A0A6A4X704_AMPAM</name>
<proteinExistence type="predicted"/>
<gene>
    <name evidence="2" type="ORF">FJT64_017427</name>
</gene>
<sequence length="554" mass="63321">MAFSSKTGGRGTLTSLEQLIEEINFQRAKEMRQILKDDSGFVMLHGTAYWTDLFVRHFLFEDGRSAQESDDLLFFIRKRHLKEARKYIPRYETLVEVFRRDSKKLPIGDPEIDWEETIYVNMIIHHFDYHLTLAVCTRTSPRELQVLKRHTERVWASPSRRLMNDKGTSEQMTYPDICFMLDNFDEIFTDILVRDGEMVAVELVARDRDGALRGVTFLGSVRYDALKKVYDARASISNKMAQRMTFGLFSSPSAQRMEFVRMRGPLGKGHAELAVTKPPGADCETPTSEPGFMLTDQAWDSDAEDEDEYMFQRKHQVLTGRRLSDPSANFNSFMYSNYRTKPKDVGKARSESEGLNAYQDQFNEIEAGDVRDAVIESSDPRTAAETDMLSEVQLNRVGPPADDPASRPDRPRGGISRLCGAICGARSESPPAELVTLEMVALPQREPEPRTEPEREPGCSCPRSAAGITVHVQRCPAGRLRMEERDAELDDGAYNPIWTMRGFSQTFHFWKENRRASSLPLRAHVTYIRLPWHAIVNAYHSRQLIACEKWDIIL</sequence>
<dbReference type="EMBL" id="VIIS01000216">
    <property type="protein sequence ID" value="KAF0311794.1"/>
    <property type="molecule type" value="Genomic_DNA"/>
</dbReference>
<dbReference type="OrthoDB" id="1906921at2759"/>
<dbReference type="Pfam" id="PF09741">
    <property type="entry name" value="DUF2045"/>
    <property type="match status" value="1"/>
</dbReference>
<organism evidence="2 3">
    <name type="scientific">Amphibalanus amphitrite</name>
    <name type="common">Striped barnacle</name>
    <name type="synonym">Balanus amphitrite</name>
    <dbReference type="NCBI Taxonomy" id="1232801"/>
    <lineage>
        <taxon>Eukaryota</taxon>
        <taxon>Metazoa</taxon>
        <taxon>Ecdysozoa</taxon>
        <taxon>Arthropoda</taxon>
        <taxon>Crustacea</taxon>
        <taxon>Multicrustacea</taxon>
        <taxon>Cirripedia</taxon>
        <taxon>Thoracica</taxon>
        <taxon>Thoracicalcarea</taxon>
        <taxon>Balanomorpha</taxon>
        <taxon>Balanoidea</taxon>
        <taxon>Balanidae</taxon>
        <taxon>Amphibalaninae</taxon>
        <taxon>Amphibalanus</taxon>
    </lineage>
</organism>
<evidence type="ECO:0000313" key="3">
    <source>
        <dbReference type="Proteomes" id="UP000440578"/>
    </source>
</evidence>
<feature type="region of interest" description="Disordered" evidence="1">
    <location>
        <begin position="377"/>
        <end position="413"/>
    </location>
</feature>
<dbReference type="PANTHER" id="PTHR21477">
    <property type="entry name" value="ZGC:172139"/>
    <property type="match status" value="1"/>
</dbReference>
<keyword evidence="3" id="KW-1185">Reference proteome</keyword>
<accession>A0A6A4X704</accession>
<dbReference type="PANTHER" id="PTHR21477:SF13">
    <property type="entry name" value="KIAA0930"/>
    <property type="match status" value="1"/>
</dbReference>
<comment type="caution">
    <text evidence="2">The sequence shown here is derived from an EMBL/GenBank/DDBJ whole genome shotgun (WGS) entry which is preliminary data.</text>
</comment>